<comment type="caution">
    <text evidence="1">The sequence shown here is derived from an EMBL/GenBank/DDBJ whole genome shotgun (WGS) entry which is preliminary data.</text>
</comment>
<gene>
    <name evidence="1" type="ORF">CVT26_013349</name>
</gene>
<keyword evidence="2" id="KW-1185">Reference proteome</keyword>
<proteinExistence type="predicted"/>
<sequence>MLSNRAKTKKERKIVLNFLRDPHVQNSLHSLTVPDFGCTPGSTLHQLRQSLGDLLGEPIPSVERFGQLLNRARAQDPSLVHHVEVYWTRKKGAQTDRNLTRNRKKDLAHEIGLHAQQYYLKDRISVTGSPQHIEVGGLKVYLRKVTRDYSRTVRMHSVLSEVSDPIAVTVNADSSYETIGEDTSVIFYSEHESGQHAQLLYQWLYDVIVMACKERRNVRPDDEGAMVQIGLNTGPRNARVFGPAVSYTDKKLTPETKEAHDRDAIGAVSLVWGLARKLVPQEIIDTTIDQLEKHGFGGMMTRHVAPGKIMQCLSPSPSMESAAAGPGYSVQIGEKTVTFSAEERAPPEGYLLSGYTARAHRDDQYSPYSFALCVDRRPGPKENKCPRRIYFTRGAKKNLPEASVQEPPGGGSSFVDITLGVVVRQAQGTLLVIRPEHQHGTTKSYGMWNASIVISFSKRLADAWEKVKQNLTGIETFANPNDVESETEDRN</sequence>
<evidence type="ECO:0000313" key="2">
    <source>
        <dbReference type="Proteomes" id="UP000284706"/>
    </source>
</evidence>
<dbReference type="STRING" id="231916.A0A409WV74"/>
<dbReference type="Proteomes" id="UP000284706">
    <property type="component" value="Unassembled WGS sequence"/>
</dbReference>
<name>A0A409WV74_9AGAR</name>
<protein>
    <submittedName>
        <fullName evidence="1">Uncharacterized protein</fullName>
    </submittedName>
</protein>
<reference evidence="1 2" key="1">
    <citation type="journal article" date="2018" name="Evol. Lett.">
        <title>Horizontal gene cluster transfer increased hallucinogenic mushroom diversity.</title>
        <authorList>
            <person name="Reynolds H.T."/>
            <person name="Vijayakumar V."/>
            <person name="Gluck-Thaler E."/>
            <person name="Korotkin H.B."/>
            <person name="Matheny P.B."/>
            <person name="Slot J.C."/>
        </authorList>
    </citation>
    <scope>NUCLEOTIDE SEQUENCE [LARGE SCALE GENOMIC DNA]</scope>
    <source>
        <strain evidence="1 2">SRW20</strain>
    </source>
</reference>
<organism evidence="1 2">
    <name type="scientific">Gymnopilus dilepis</name>
    <dbReference type="NCBI Taxonomy" id="231916"/>
    <lineage>
        <taxon>Eukaryota</taxon>
        <taxon>Fungi</taxon>
        <taxon>Dikarya</taxon>
        <taxon>Basidiomycota</taxon>
        <taxon>Agaricomycotina</taxon>
        <taxon>Agaricomycetes</taxon>
        <taxon>Agaricomycetidae</taxon>
        <taxon>Agaricales</taxon>
        <taxon>Agaricineae</taxon>
        <taxon>Hymenogastraceae</taxon>
        <taxon>Gymnopilus</taxon>
    </lineage>
</organism>
<dbReference type="AlphaFoldDB" id="A0A409WV74"/>
<dbReference type="InParanoid" id="A0A409WV74"/>
<accession>A0A409WV74</accession>
<evidence type="ECO:0000313" key="1">
    <source>
        <dbReference type="EMBL" id="PPQ82430.1"/>
    </source>
</evidence>
<dbReference type="OrthoDB" id="3049154at2759"/>
<dbReference type="EMBL" id="NHYE01004751">
    <property type="protein sequence ID" value="PPQ82430.1"/>
    <property type="molecule type" value="Genomic_DNA"/>
</dbReference>